<dbReference type="SUPFAM" id="SSF54001">
    <property type="entry name" value="Cysteine proteinases"/>
    <property type="match status" value="1"/>
</dbReference>
<dbReference type="InterPro" id="IPR038765">
    <property type="entry name" value="Papain-like_cys_pep_sf"/>
</dbReference>
<dbReference type="EMBL" id="CP093345">
    <property type="protein sequence ID" value="WOG92318.1"/>
    <property type="molecule type" value="Genomic_DNA"/>
</dbReference>
<accession>A0A175Y9P3</accession>
<name>A0A175Y9P3_DAUCS</name>
<reference evidence="1" key="2">
    <citation type="submission" date="2022-03" db="EMBL/GenBank/DDBJ databases">
        <title>Draft title - Genomic analysis of global carrot germplasm unveils the trajectory of domestication and the origin of high carotenoid orange carrot.</title>
        <authorList>
            <person name="Iorizzo M."/>
            <person name="Ellison S."/>
            <person name="Senalik D."/>
            <person name="Macko-Podgorni A."/>
            <person name="Grzebelus D."/>
            <person name="Bostan H."/>
            <person name="Rolling W."/>
            <person name="Curaba J."/>
            <person name="Simon P."/>
        </authorList>
    </citation>
    <scope>NUCLEOTIDE SEQUENCE</scope>
    <source>
        <tissue evidence="1">Leaf</tissue>
    </source>
</reference>
<dbReference type="Gramene" id="KZM80304">
    <property type="protein sequence ID" value="KZM80304"/>
    <property type="gene ID" value="DCAR_031900"/>
</dbReference>
<organism evidence="1 2">
    <name type="scientific">Daucus carota subsp. sativus</name>
    <name type="common">Carrot</name>
    <dbReference type="NCBI Taxonomy" id="79200"/>
    <lineage>
        <taxon>Eukaryota</taxon>
        <taxon>Viridiplantae</taxon>
        <taxon>Streptophyta</taxon>
        <taxon>Embryophyta</taxon>
        <taxon>Tracheophyta</taxon>
        <taxon>Spermatophyta</taxon>
        <taxon>Magnoliopsida</taxon>
        <taxon>eudicotyledons</taxon>
        <taxon>Gunneridae</taxon>
        <taxon>Pentapetalae</taxon>
        <taxon>asterids</taxon>
        <taxon>campanulids</taxon>
        <taxon>Apiales</taxon>
        <taxon>Apiaceae</taxon>
        <taxon>Apioideae</taxon>
        <taxon>Scandiceae</taxon>
        <taxon>Daucinae</taxon>
        <taxon>Daucus</taxon>
        <taxon>Daucus sect. Daucus</taxon>
    </lineage>
</organism>
<gene>
    <name evidence="1" type="ORF">DCAR_0311581</name>
</gene>
<reference evidence="1" key="1">
    <citation type="journal article" date="2016" name="Nat. Genet.">
        <title>A high-quality carrot genome assembly provides new insights into carotenoid accumulation and asterid genome evolution.</title>
        <authorList>
            <person name="Iorizzo M."/>
            <person name="Ellison S."/>
            <person name="Senalik D."/>
            <person name="Zeng P."/>
            <person name="Satapoomin P."/>
            <person name="Huang J."/>
            <person name="Bowman M."/>
            <person name="Iovene M."/>
            <person name="Sanseverino W."/>
            <person name="Cavagnaro P."/>
            <person name="Yildiz M."/>
            <person name="Macko-Podgorni A."/>
            <person name="Moranska E."/>
            <person name="Grzebelus E."/>
            <person name="Grzebelus D."/>
            <person name="Ashrafi H."/>
            <person name="Zheng Z."/>
            <person name="Cheng S."/>
            <person name="Spooner D."/>
            <person name="Van Deynze A."/>
            <person name="Simon P."/>
        </authorList>
    </citation>
    <scope>NUCLEOTIDE SEQUENCE</scope>
    <source>
        <tissue evidence="1">Leaf</tissue>
    </source>
</reference>
<proteinExistence type="predicted"/>
<dbReference type="AlphaFoldDB" id="A0A175Y9P3"/>
<protein>
    <submittedName>
        <fullName evidence="1">Uncharacterized protein</fullName>
    </submittedName>
</protein>
<evidence type="ECO:0000313" key="1">
    <source>
        <dbReference type="EMBL" id="WOG92318.1"/>
    </source>
</evidence>
<evidence type="ECO:0000313" key="2">
    <source>
        <dbReference type="Proteomes" id="UP000077755"/>
    </source>
</evidence>
<sequence length="71" mass="8455">MKQCPRQTLGTTDCGYYVCRYMLETIEKRRQGIPEQYFGGAPTAYSQLKMDELRDMWIKFVEEYNLEDEEG</sequence>
<keyword evidence="2" id="KW-1185">Reference proteome</keyword>
<dbReference type="Proteomes" id="UP000077755">
    <property type="component" value="Chromosome 3"/>
</dbReference>